<reference evidence="6" key="1">
    <citation type="journal article" date="2020" name="Nat. Commun.">
        <title>Large-scale genome sequencing of mycorrhizal fungi provides insights into the early evolution of symbiotic traits.</title>
        <authorList>
            <person name="Miyauchi S."/>
            <person name="Kiss E."/>
            <person name="Kuo A."/>
            <person name="Drula E."/>
            <person name="Kohler A."/>
            <person name="Sanchez-Garcia M."/>
            <person name="Morin E."/>
            <person name="Andreopoulos B."/>
            <person name="Barry K.W."/>
            <person name="Bonito G."/>
            <person name="Buee M."/>
            <person name="Carver A."/>
            <person name="Chen C."/>
            <person name="Cichocki N."/>
            <person name="Clum A."/>
            <person name="Culley D."/>
            <person name="Crous P.W."/>
            <person name="Fauchery L."/>
            <person name="Girlanda M."/>
            <person name="Hayes R.D."/>
            <person name="Keri Z."/>
            <person name="LaButti K."/>
            <person name="Lipzen A."/>
            <person name="Lombard V."/>
            <person name="Magnuson J."/>
            <person name="Maillard F."/>
            <person name="Murat C."/>
            <person name="Nolan M."/>
            <person name="Ohm R.A."/>
            <person name="Pangilinan J."/>
            <person name="Pereira M.F."/>
            <person name="Perotto S."/>
            <person name="Peter M."/>
            <person name="Pfister S."/>
            <person name="Riley R."/>
            <person name="Sitrit Y."/>
            <person name="Stielow J.B."/>
            <person name="Szollosi G."/>
            <person name="Zifcakova L."/>
            <person name="Stursova M."/>
            <person name="Spatafora J.W."/>
            <person name="Tedersoo L."/>
            <person name="Vaario L.M."/>
            <person name="Yamada A."/>
            <person name="Yan M."/>
            <person name="Wang P."/>
            <person name="Xu J."/>
            <person name="Bruns T."/>
            <person name="Baldrian P."/>
            <person name="Vilgalys R."/>
            <person name="Dunand C."/>
            <person name="Henrissat B."/>
            <person name="Grigoriev I.V."/>
            <person name="Hibbett D."/>
            <person name="Nagy L.G."/>
            <person name="Martin F.M."/>
        </authorList>
    </citation>
    <scope>NUCLEOTIDE SEQUENCE</scope>
    <source>
        <strain evidence="6">UP504</strain>
    </source>
</reference>
<dbReference type="Proteomes" id="UP000886523">
    <property type="component" value="Unassembled WGS sequence"/>
</dbReference>
<name>A0A9P6AS91_9AGAM</name>
<evidence type="ECO:0000256" key="2">
    <source>
        <dbReference type="ARBA" id="ARBA00022679"/>
    </source>
</evidence>
<dbReference type="InterPro" id="IPR006003">
    <property type="entry name" value="FGGY_RbtK-like"/>
</dbReference>
<comment type="caution">
    <text evidence="6">The sequence shown here is derived from an EMBL/GenBank/DDBJ whole genome shotgun (WGS) entry which is preliminary data.</text>
</comment>
<feature type="domain" description="Carbohydrate kinase FGGY N-terminal" evidence="4">
    <location>
        <begin position="10"/>
        <end position="270"/>
    </location>
</feature>
<feature type="domain" description="Carbohydrate kinase FGGY C-terminal" evidence="5">
    <location>
        <begin position="297"/>
        <end position="516"/>
    </location>
</feature>
<evidence type="ECO:0000313" key="6">
    <source>
        <dbReference type="EMBL" id="KAF9510752.1"/>
    </source>
</evidence>
<keyword evidence="2" id="KW-0808">Transferase</keyword>
<dbReference type="CDD" id="cd07782">
    <property type="entry name" value="ASKHA_NBD_FGGY_D-RBK"/>
    <property type="match status" value="1"/>
</dbReference>
<dbReference type="OrthoDB" id="203824at2759"/>
<evidence type="ECO:0000256" key="1">
    <source>
        <dbReference type="ARBA" id="ARBA00009156"/>
    </source>
</evidence>
<evidence type="ECO:0000313" key="7">
    <source>
        <dbReference type="Proteomes" id="UP000886523"/>
    </source>
</evidence>
<sequence length="599" mass="64775">MASLSTEPHYIGIDVGTGSVRAALVSHAGTIAATFSQPIRTWRDPNDSNIFEQSTTDIWAAIGKCTRGVLEVARIDPSPSKALVIDLQGTPVTVTNGPNIGEPGERNVILWADHRAYEEAKLINSTGSDVLKYVGGVMSLEMEIPKTLWLKNHIAPNRFSQCQFFDLPDYLTFKATGDQARSNCSLVCKYSFVPPGGWDRKFLHLIGLGSLVDDGCRRLGGHPGQNGSKVLTAGLPIANGLTERAAAELGLKQGTPVGGGVIDAYAGWIGTVAARSSTGPDKGLSKAPSLSESRHRLAVVAGTSTCHVIQNPEGIFVPGVWGPYQNAIFPGWWMNEGGQSSTGQLIDFVITTHPAYSELQSMAKDTNKQVHVILSETLERLRVEAAIAQGKGAKTFSLTELTKDLHFYPDLRGNRSPLADAKMRGSFVGLSLDTSLNDLALKFNVTLEAIALQTRHILDQMNARGYDVQGIYMSGGQATNTPLMELFSKVCNIPVILPYSNSGAVVVGSAMLGRFAAEVATERGHVPLETQEMVAKASHNHRERLWEIMVDMTNPGVQILPTASSREKKLLEAKYKIFREQIGIQRKWRDEMAAAAGDG</sequence>
<evidence type="ECO:0000259" key="5">
    <source>
        <dbReference type="Pfam" id="PF02782"/>
    </source>
</evidence>
<dbReference type="GO" id="GO:0019150">
    <property type="term" value="F:D-ribulokinase activity"/>
    <property type="evidence" value="ECO:0007669"/>
    <property type="project" value="TreeGrafter"/>
</dbReference>
<dbReference type="InterPro" id="IPR043129">
    <property type="entry name" value="ATPase_NBD"/>
</dbReference>
<evidence type="ECO:0008006" key="8">
    <source>
        <dbReference type="Google" id="ProtNLM"/>
    </source>
</evidence>
<keyword evidence="3" id="KW-0418">Kinase</keyword>
<dbReference type="InterPro" id="IPR018484">
    <property type="entry name" value="FGGY_N"/>
</dbReference>
<dbReference type="PANTHER" id="PTHR43435">
    <property type="entry name" value="RIBULOKINASE"/>
    <property type="match status" value="1"/>
</dbReference>
<dbReference type="SUPFAM" id="SSF53067">
    <property type="entry name" value="Actin-like ATPase domain"/>
    <property type="match status" value="2"/>
</dbReference>
<dbReference type="EMBL" id="MU129011">
    <property type="protein sequence ID" value="KAF9510752.1"/>
    <property type="molecule type" value="Genomic_DNA"/>
</dbReference>
<keyword evidence="7" id="KW-1185">Reference proteome</keyword>
<gene>
    <name evidence="6" type="ORF">BS47DRAFT_1373269</name>
</gene>
<organism evidence="6 7">
    <name type="scientific">Hydnum rufescens UP504</name>
    <dbReference type="NCBI Taxonomy" id="1448309"/>
    <lineage>
        <taxon>Eukaryota</taxon>
        <taxon>Fungi</taxon>
        <taxon>Dikarya</taxon>
        <taxon>Basidiomycota</taxon>
        <taxon>Agaricomycotina</taxon>
        <taxon>Agaricomycetes</taxon>
        <taxon>Cantharellales</taxon>
        <taxon>Hydnaceae</taxon>
        <taxon>Hydnum</taxon>
    </lineage>
</organism>
<dbReference type="GO" id="GO:0019321">
    <property type="term" value="P:pentose metabolic process"/>
    <property type="evidence" value="ECO:0007669"/>
    <property type="project" value="TreeGrafter"/>
</dbReference>
<accession>A0A9P6AS91</accession>
<dbReference type="Gene3D" id="3.30.420.40">
    <property type="match status" value="1"/>
</dbReference>
<proteinExistence type="inferred from homology"/>
<dbReference type="Pfam" id="PF02782">
    <property type="entry name" value="FGGY_C"/>
    <property type="match status" value="1"/>
</dbReference>
<evidence type="ECO:0000259" key="4">
    <source>
        <dbReference type="Pfam" id="PF00370"/>
    </source>
</evidence>
<comment type="similarity">
    <text evidence="1">Belongs to the FGGY kinase family.</text>
</comment>
<dbReference type="InterPro" id="IPR018485">
    <property type="entry name" value="FGGY_C"/>
</dbReference>
<dbReference type="Pfam" id="PF00370">
    <property type="entry name" value="FGGY_N"/>
    <property type="match status" value="1"/>
</dbReference>
<dbReference type="GO" id="GO:0005737">
    <property type="term" value="C:cytoplasm"/>
    <property type="evidence" value="ECO:0007669"/>
    <property type="project" value="TreeGrafter"/>
</dbReference>
<dbReference type="Gene3D" id="1.20.58.2240">
    <property type="match status" value="1"/>
</dbReference>
<evidence type="ECO:0000256" key="3">
    <source>
        <dbReference type="ARBA" id="ARBA00022777"/>
    </source>
</evidence>
<dbReference type="PANTHER" id="PTHR43435:SF4">
    <property type="entry name" value="FGGY CARBOHYDRATE KINASE DOMAIN-CONTAINING PROTEIN"/>
    <property type="match status" value="1"/>
</dbReference>
<protein>
    <recommendedName>
        <fullName evidence="8">Pentulose kinase</fullName>
    </recommendedName>
</protein>
<dbReference type="AlphaFoldDB" id="A0A9P6AS91"/>
<dbReference type="NCBIfam" id="TIGR01315">
    <property type="entry name" value="5C_CHO_kinase"/>
    <property type="match status" value="1"/>
</dbReference>